<gene>
    <name evidence="1" type="ORF">CARUB_v100150690mg</name>
</gene>
<name>R0G2H3_9BRAS</name>
<dbReference type="AlphaFoldDB" id="R0G2H3"/>
<evidence type="ECO:0000313" key="2">
    <source>
        <dbReference type="Proteomes" id="UP000029121"/>
    </source>
</evidence>
<feature type="non-terminal residue" evidence="1">
    <location>
        <position position="28"/>
    </location>
</feature>
<evidence type="ECO:0000313" key="1">
    <source>
        <dbReference type="EMBL" id="EOA29486.1"/>
    </source>
</evidence>
<sequence length="28" mass="3151">MGYRSNYTITFITIVAALWSVTSAQLSR</sequence>
<organism evidence="1 2">
    <name type="scientific">Capsella rubella</name>
    <dbReference type="NCBI Taxonomy" id="81985"/>
    <lineage>
        <taxon>Eukaryota</taxon>
        <taxon>Viridiplantae</taxon>
        <taxon>Streptophyta</taxon>
        <taxon>Embryophyta</taxon>
        <taxon>Tracheophyta</taxon>
        <taxon>Spermatophyta</taxon>
        <taxon>Magnoliopsida</taxon>
        <taxon>eudicotyledons</taxon>
        <taxon>Gunneridae</taxon>
        <taxon>Pentapetalae</taxon>
        <taxon>rosids</taxon>
        <taxon>malvids</taxon>
        <taxon>Brassicales</taxon>
        <taxon>Brassicaceae</taxon>
        <taxon>Camelineae</taxon>
        <taxon>Capsella</taxon>
    </lineage>
</organism>
<proteinExistence type="predicted"/>
<keyword evidence="2" id="KW-1185">Reference proteome</keyword>
<reference evidence="2" key="1">
    <citation type="journal article" date="2013" name="Nat. Genet.">
        <title>The Capsella rubella genome and the genomic consequences of rapid mating system evolution.</title>
        <authorList>
            <person name="Slotte T."/>
            <person name="Hazzouri K.M."/>
            <person name="Agren J.A."/>
            <person name="Koenig D."/>
            <person name="Maumus F."/>
            <person name="Guo Y.L."/>
            <person name="Steige K."/>
            <person name="Platts A.E."/>
            <person name="Escobar J.S."/>
            <person name="Newman L.K."/>
            <person name="Wang W."/>
            <person name="Mandakova T."/>
            <person name="Vello E."/>
            <person name="Smith L.M."/>
            <person name="Henz S.R."/>
            <person name="Steffen J."/>
            <person name="Takuno S."/>
            <person name="Brandvain Y."/>
            <person name="Coop G."/>
            <person name="Andolfatto P."/>
            <person name="Hu T.T."/>
            <person name="Blanchette M."/>
            <person name="Clark R.M."/>
            <person name="Quesneville H."/>
            <person name="Nordborg M."/>
            <person name="Gaut B.S."/>
            <person name="Lysak M.A."/>
            <person name="Jenkins J."/>
            <person name="Grimwood J."/>
            <person name="Chapman J."/>
            <person name="Prochnik S."/>
            <person name="Shu S."/>
            <person name="Rokhsar D."/>
            <person name="Schmutz J."/>
            <person name="Weigel D."/>
            <person name="Wright S.I."/>
        </authorList>
    </citation>
    <scope>NUCLEOTIDE SEQUENCE [LARGE SCALE GENOMIC DNA]</scope>
    <source>
        <strain evidence="2">cv. Monte Gargano</strain>
    </source>
</reference>
<dbReference type="EMBL" id="KB870807">
    <property type="protein sequence ID" value="EOA29486.1"/>
    <property type="molecule type" value="Genomic_DNA"/>
</dbReference>
<accession>R0G2H3</accession>
<dbReference type="Proteomes" id="UP000029121">
    <property type="component" value="Unassembled WGS sequence"/>
</dbReference>
<protein>
    <submittedName>
        <fullName evidence="1">Uncharacterized protein</fullName>
    </submittedName>
</protein>